<dbReference type="EC" id="2.7.13.3" evidence="2"/>
<reference evidence="7 8" key="1">
    <citation type="submission" date="2017-11" db="EMBL/GenBank/DDBJ databases">
        <title>Revising the taxonomy of the Acinetobacter lwoffii group: the description of Acinetobacter pseudolwoffii sp. nov. and emended description of Acinetobacter lwoffii.</title>
        <authorList>
            <person name="Nemec A."/>
            <person name="Radolfova-Krizova L."/>
        </authorList>
    </citation>
    <scope>NUCLEOTIDE SEQUENCE [LARGE SCALE GENOMIC DNA]</scope>
    <source>
        <strain evidence="7 8">ANC 5044</strain>
    </source>
</reference>
<dbReference type="InterPro" id="IPR004358">
    <property type="entry name" value="Sig_transdc_His_kin-like_C"/>
</dbReference>
<dbReference type="SUPFAM" id="SSF47384">
    <property type="entry name" value="Homodimeric domain of signal transducing histidine kinase"/>
    <property type="match status" value="1"/>
</dbReference>
<dbReference type="EMBL" id="PHRG01000001">
    <property type="protein sequence ID" value="PJO76613.1"/>
    <property type="molecule type" value="Genomic_DNA"/>
</dbReference>
<proteinExistence type="predicted"/>
<dbReference type="AlphaFoldDB" id="A0A2H9YVG0"/>
<evidence type="ECO:0000256" key="5">
    <source>
        <dbReference type="ARBA" id="ARBA00022777"/>
    </source>
</evidence>
<evidence type="ECO:0000256" key="4">
    <source>
        <dbReference type="ARBA" id="ARBA00022679"/>
    </source>
</evidence>
<evidence type="ECO:0000256" key="1">
    <source>
        <dbReference type="ARBA" id="ARBA00000085"/>
    </source>
</evidence>
<evidence type="ECO:0000313" key="7">
    <source>
        <dbReference type="EMBL" id="PJO76613.1"/>
    </source>
</evidence>
<dbReference type="SUPFAM" id="SSF55874">
    <property type="entry name" value="ATPase domain of HSP90 chaperone/DNA topoisomerase II/histidine kinase"/>
    <property type="match status" value="1"/>
</dbReference>
<keyword evidence="5 7" id="KW-0418">Kinase</keyword>
<dbReference type="PANTHER" id="PTHR43047:SF72">
    <property type="entry name" value="OSMOSENSING HISTIDINE PROTEIN KINASE SLN1"/>
    <property type="match status" value="1"/>
</dbReference>
<organism evidence="7 8">
    <name type="scientific">Acinetobacter pseudolwoffii</name>
    <dbReference type="NCBI Taxonomy" id="2053287"/>
    <lineage>
        <taxon>Bacteria</taxon>
        <taxon>Pseudomonadati</taxon>
        <taxon>Pseudomonadota</taxon>
        <taxon>Gammaproteobacteria</taxon>
        <taxon>Moraxellales</taxon>
        <taxon>Moraxellaceae</taxon>
        <taxon>Acinetobacter</taxon>
    </lineage>
</organism>
<gene>
    <name evidence="7" type="ORF">CWI32_02980</name>
</gene>
<dbReference type="CDD" id="cd00082">
    <property type="entry name" value="HisKA"/>
    <property type="match status" value="1"/>
</dbReference>
<dbReference type="GO" id="GO:0005886">
    <property type="term" value="C:plasma membrane"/>
    <property type="evidence" value="ECO:0007669"/>
    <property type="project" value="TreeGrafter"/>
</dbReference>
<keyword evidence="3" id="KW-0597">Phosphoprotein</keyword>
<dbReference type="Gene3D" id="1.10.287.130">
    <property type="match status" value="1"/>
</dbReference>
<dbReference type="PANTHER" id="PTHR43047">
    <property type="entry name" value="TWO-COMPONENT HISTIDINE PROTEIN KINASE"/>
    <property type="match status" value="1"/>
</dbReference>
<dbReference type="GO" id="GO:0009927">
    <property type="term" value="F:histidine phosphotransfer kinase activity"/>
    <property type="evidence" value="ECO:0007669"/>
    <property type="project" value="TreeGrafter"/>
</dbReference>
<dbReference type="SMART" id="SM00388">
    <property type="entry name" value="HisKA"/>
    <property type="match status" value="1"/>
</dbReference>
<protein>
    <recommendedName>
        <fullName evidence="2">histidine kinase</fullName>
        <ecNumber evidence="2">2.7.13.3</ecNumber>
    </recommendedName>
</protein>
<evidence type="ECO:0000259" key="6">
    <source>
        <dbReference type="PROSITE" id="PS50109"/>
    </source>
</evidence>
<sequence>MELKLLEVGQNTELLSSCRISLILGVYTSNNLLDTFCKVARKVLGVKTSIIGFHMEPYIWYSCPHGFRALHAPQEIAIPTYLQQADVIDQTHPAYAELSNYVKELGVAHHRLVAFNLKANAGQPLGQVIFFDDQTDMFDQDDIETVKQFAESLVIRIQLNEEHTELKELYEQQCAQNFSTTKFFQIIAHDLRAPFHGLLGFSEVLAQERDTLDESSIQSIADYLYDNAQSTYNLLESLLTWAMAEGGRFVYHPINYELKQSSKIVCSVLHSLALNKKIELIDNIPEDIKVHADINMITSVLQNLVSNALKFTPVNQGGKVILEAEMDGEQVKITIQDTGLGMTEEQIQNLFKPTLMVSVRGTAEEKGAGLGLVLCKRFIDLNHGQIAVDSKEGRGTTFTVRLPMVTNDHQALVLEDLHAEKS</sequence>
<dbReference type="InterPro" id="IPR003661">
    <property type="entry name" value="HisK_dim/P_dom"/>
</dbReference>
<name>A0A2H9YVG0_9GAMM</name>
<dbReference type="GeneID" id="97177346"/>
<comment type="caution">
    <text evidence="7">The sequence shown here is derived from an EMBL/GenBank/DDBJ whole genome shotgun (WGS) entry which is preliminary data.</text>
</comment>
<dbReference type="InterPro" id="IPR036097">
    <property type="entry name" value="HisK_dim/P_sf"/>
</dbReference>
<dbReference type="Gene3D" id="3.30.565.10">
    <property type="entry name" value="Histidine kinase-like ATPase, C-terminal domain"/>
    <property type="match status" value="1"/>
</dbReference>
<dbReference type="InterPro" id="IPR005467">
    <property type="entry name" value="His_kinase_dom"/>
</dbReference>
<dbReference type="InterPro" id="IPR036890">
    <property type="entry name" value="HATPase_C_sf"/>
</dbReference>
<dbReference type="Pfam" id="PF00512">
    <property type="entry name" value="HisKA"/>
    <property type="match status" value="1"/>
</dbReference>
<evidence type="ECO:0000256" key="2">
    <source>
        <dbReference type="ARBA" id="ARBA00012438"/>
    </source>
</evidence>
<evidence type="ECO:0000313" key="8">
    <source>
        <dbReference type="Proteomes" id="UP000243446"/>
    </source>
</evidence>
<dbReference type="Pfam" id="PF02518">
    <property type="entry name" value="HATPase_c"/>
    <property type="match status" value="1"/>
</dbReference>
<dbReference type="GO" id="GO:0000155">
    <property type="term" value="F:phosphorelay sensor kinase activity"/>
    <property type="evidence" value="ECO:0007669"/>
    <property type="project" value="InterPro"/>
</dbReference>
<keyword evidence="4" id="KW-0808">Transferase</keyword>
<dbReference type="PRINTS" id="PR00344">
    <property type="entry name" value="BCTRLSENSOR"/>
</dbReference>
<dbReference type="SUPFAM" id="SSF55781">
    <property type="entry name" value="GAF domain-like"/>
    <property type="match status" value="1"/>
</dbReference>
<accession>A0A2H9YVG0</accession>
<comment type="catalytic activity">
    <reaction evidence="1">
        <text>ATP + protein L-histidine = ADP + protein N-phospho-L-histidine.</text>
        <dbReference type="EC" id="2.7.13.3"/>
    </reaction>
</comment>
<evidence type="ECO:0000256" key="3">
    <source>
        <dbReference type="ARBA" id="ARBA00022553"/>
    </source>
</evidence>
<dbReference type="InterPro" id="IPR003594">
    <property type="entry name" value="HATPase_dom"/>
</dbReference>
<dbReference type="PROSITE" id="PS50109">
    <property type="entry name" value="HIS_KIN"/>
    <property type="match status" value="1"/>
</dbReference>
<dbReference type="SMART" id="SM00387">
    <property type="entry name" value="HATPase_c"/>
    <property type="match status" value="1"/>
</dbReference>
<dbReference type="RefSeq" id="WP_100534599.1">
    <property type="nucleotide sequence ID" value="NZ_CBDBYO010000012.1"/>
</dbReference>
<dbReference type="Proteomes" id="UP000243446">
    <property type="component" value="Unassembled WGS sequence"/>
</dbReference>
<feature type="domain" description="Histidine kinase" evidence="6">
    <location>
        <begin position="186"/>
        <end position="406"/>
    </location>
</feature>